<gene>
    <name evidence="1" type="primary">Acey_s0039.g26</name>
    <name evidence="1" type="ORF">Y032_0039g26</name>
</gene>
<reference evidence="2" key="1">
    <citation type="journal article" date="2015" name="Nat. Genet.">
        <title>The genome and transcriptome of the zoonotic hookworm Ancylostoma ceylanicum identify infection-specific gene families.</title>
        <authorList>
            <person name="Schwarz E.M."/>
            <person name="Hu Y."/>
            <person name="Antoshechkin I."/>
            <person name="Miller M.M."/>
            <person name="Sternberg P.W."/>
            <person name="Aroian R.V."/>
        </authorList>
    </citation>
    <scope>NUCLEOTIDE SEQUENCE</scope>
    <source>
        <strain evidence="2">HY135</strain>
    </source>
</reference>
<sequence>MIEGFGMNDIALLRAMKRQTAYSSMRGLAMYLQRICYPMKTYPRICESTRFATGYLYPVNFLSITIHS</sequence>
<comment type="caution">
    <text evidence="1">The sequence shown here is derived from an EMBL/GenBank/DDBJ whole genome shotgun (WGS) entry which is preliminary data.</text>
</comment>
<proteinExistence type="predicted"/>
<evidence type="ECO:0000313" key="2">
    <source>
        <dbReference type="Proteomes" id="UP000024635"/>
    </source>
</evidence>
<dbReference type="Proteomes" id="UP000024635">
    <property type="component" value="Unassembled WGS sequence"/>
</dbReference>
<organism evidence="1 2">
    <name type="scientific">Ancylostoma ceylanicum</name>
    <dbReference type="NCBI Taxonomy" id="53326"/>
    <lineage>
        <taxon>Eukaryota</taxon>
        <taxon>Metazoa</taxon>
        <taxon>Ecdysozoa</taxon>
        <taxon>Nematoda</taxon>
        <taxon>Chromadorea</taxon>
        <taxon>Rhabditida</taxon>
        <taxon>Rhabditina</taxon>
        <taxon>Rhabditomorpha</taxon>
        <taxon>Strongyloidea</taxon>
        <taxon>Ancylostomatidae</taxon>
        <taxon>Ancylostomatinae</taxon>
        <taxon>Ancylostoma</taxon>
    </lineage>
</organism>
<name>A0A016UHG9_9BILA</name>
<dbReference type="EMBL" id="JARK01001375">
    <property type="protein sequence ID" value="EYC14819.1"/>
    <property type="molecule type" value="Genomic_DNA"/>
</dbReference>
<protein>
    <submittedName>
        <fullName evidence="1">Uncharacterized protein</fullName>
    </submittedName>
</protein>
<accession>A0A016UHG9</accession>
<dbReference type="AlphaFoldDB" id="A0A016UHG9"/>
<evidence type="ECO:0000313" key="1">
    <source>
        <dbReference type="EMBL" id="EYC14819.1"/>
    </source>
</evidence>
<keyword evidence="2" id="KW-1185">Reference proteome</keyword>